<organism evidence="2">
    <name type="scientific">marine sediment metagenome</name>
    <dbReference type="NCBI Taxonomy" id="412755"/>
    <lineage>
        <taxon>unclassified sequences</taxon>
        <taxon>metagenomes</taxon>
        <taxon>ecological metagenomes</taxon>
    </lineage>
</organism>
<sequence>MTEKQKETICKLRAEIIRLKEKNSKLREKKGLPKVVGAPRIKLPSRGILMNCGECGQRVMSNQPHSLEDCKKYSQKNGNQSIKADFNKEESN</sequence>
<comment type="caution">
    <text evidence="2">The sequence shown here is derived from an EMBL/GenBank/DDBJ whole genome shotgun (WGS) entry which is preliminary data.</text>
</comment>
<evidence type="ECO:0000256" key="1">
    <source>
        <dbReference type="SAM" id="MobiDB-lite"/>
    </source>
</evidence>
<name>X1PAS5_9ZZZZ</name>
<accession>X1PAS5</accession>
<gene>
    <name evidence="2" type="ORF">S06H3_49559</name>
</gene>
<dbReference type="AlphaFoldDB" id="X1PAS5"/>
<reference evidence="2" key="1">
    <citation type="journal article" date="2014" name="Front. Microbiol.">
        <title>High frequency of phylogenetically diverse reductive dehalogenase-homologous genes in deep subseafloor sedimentary metagenomes.</title>
        <authorList>
            <person name="Kawai M."/>
            <person name="Futagami T."/>
            <person name="Toyoda A."/>
            <person name="Takaki Y."/>
            <person name="Nishi S."/>
            <person name="Hori S."/>
            <person name="Arai W."/>
            <person name="Tsubouchi T."/>
            <person name="Morono Y."/>
            <person name="Uchiyama I."/>
            <person name="Ito T."/>
            <person name="Fujiyama A."/>
            <person name="Inagaki F."/>
            <person name="Takami H."/>
        </authorList>
    </citation>
    <scope>NUCLEOTIDE SEQUENCE</scope>
    <source>
        <strain evidence="2">Expedition CK06-06</strain>
    </source>
</reference>
<dbReference type="EMBL" id="BARV01031300">
    <property type="protein sequence ID" value="GAI36125.1"/>
    <property type="molecule type" value="Genomic_DNA"/>
</dbReference>
<feature type="region of interest" description="Disordered" evidence="1">
    <location>
        <begin position="70"/>
        <end position="92"/>
    </location>
</feature>
<evidence type="ECO:0000313" key="2">
    <source>
        <dbReference type="EMBL" id="GAI36125.1"/>
    </source>
</evidence>
<proteinExistence type="predicted"/>
<protein>
    <submittedName>
        <fullName evidence="2">Uncharacterized protein</fullName>
    </submittedName>
</protein>